<evidence type="ECO:0000313" key="1">
    <source>
        <dbReference type="EMBL" id="KAB8212698.1"/>
    </source>
</evidence>
<organism evidence="1 2">
    <name type="scientific">Aspergillus novoparasiticus</name>
    <dbReference type="NCBI Taxonomy" id="986946"/>
    <lineage>
        <taxon>Eukaryota</taxon>
        <taxon>Fungi</taxon>
        <taxon>Dikarya</taxon>
        <taxon>Ascomycota</taxon>
        <taxon>Pezizomycotina</taxon>
        <taxon>Eurotiomycetes</taxon>
        <taxon>Eurotiomycetidae</taxon>
        <taxon>Eurotiales</taxon>
        <taxon>Aspergillaceae</taxon>
        <taxon>Aspergillus</taxon>
        <taxon>Aspergillus subgen. Circumdati</taxon>
    </lineage>
</organism>
<protein>
    <submittedName>
        <fullName evidence="1">Uncharacterized protein</fullName>
    </submittedName>
</protein>
<accession>A0A5N6E5Q1</accession>
<proteinExistence type="predicted"/>
<sequence length="107" mass="11795">MSQSFRNVPSLPCDQPRGSRAVTVFLTALSELSTNLSTSIEELTYKMYDAVVSGETNHEGATILNYIDNSIQLQSEIMVTLQSLEDIITCPAIHFGGNAMLEIRSRL</sequence>
<dbReference type="AlphaFoldDB" id="A0A5N6E5Q1"/>
<name>A0A5N6E5Q1_9EURO</name>
<keyword evidence="2" id="KW-1185">Reference proteome</keyword>
<gene>
    <name evidence="1" type="ORF">BDV33DRAFT_186290</name>
</gene>
<evidence type="ECO:0000313" key="2">
    <source>
        <dbReference type="Proteomes" id="UP000326799"/>
    </source>
</evidence>
<dbReference type="EMBL" id="ML734007">
    <property type="protein sequence ID" value="KAB8212698.1"/>
    <property type="molecule type" value="Genomic_DNA"/>
</dbReference>
<reference evidence="1 2" key="1">
    <citation type="submission" date="2019-04" db="EMBL/GenBank/DDBJ databases">
        <title>Fungal friends and foes A comparative genomics study of 23 Aspergillus species from section Flavi.</title>
        <authorList>
            <consortium name="DOE Joint Genome Institute"/>
            <person name="Kjaerbolling I."/>
            <person name="Vesth T.C."/>
            <person name="Frisvad J.C."/>
            <person name="Nybo J.L."/>
            <person name="Theobald S."/>
            <person name="Kildgaard S."/>
            <person name="Petersen T.I."/>
            <person name="Kuo A."/>
            <person name="Sato A."/>
            <person name="Lyhne E.K."/>
            <person name="Kogle M.E."/>
            <person name="Wiebenga A."/>
            <person name="Kun R.S."/>
            <person name="Lubbers R.J."/>
            <person name="Makela M.R."/>
            <person name="Barry K."/>
            <person name="Chovatia M."/>
            <person name="Clum A."/>
            <person name="Daum C."/>
            <person name="Haridas S."/>
            <person name="He G."/>
            <person name="LaButti K."/>
            <person name="Lipzen A."/>
            <person name="Mondo S."/>
            <person name="Pangilinan J."/>
            <person name="Riley R."/>
            <person name="Salamov A."/>
            <person name="Simmons B.A."/>
            <person name="Magnuson J.K."/>
            <person name="Henrissat B."/>
            <person name="Mortensen U.H."/>
            <person name="Larsen T.O."/>
            <person name="De vries R.P."/>
            <person name="Grigoriev I.V."/>
            <person name="Machida M."/>
            <person name="Baker S.E."/>
            <person name="Andersen M.R."/>
        </authorList>
    </citation>
    <scope>NUCLEOTIDE SEQUENCE [LARGE SCALE GENOMIC DNA]</scope>
    <source>
        <strain evidence="1 2">CBS 126849</strain>
    </source>
</reference>
<dbReference type="Proteomes" id="UP000326799">
    <property type="component" value="Unassembled WGS sequence"/>
</dbReference>